<evidence type="ECO:0000256" key="1">
    <source>
        <dbReference type="ARBA" id="ARBA00022741"/>
    </source>
</evidence>
<proteinExistence type="predicted"/>
<dbReference type="AlphaFoldDB" id="A0A2R6NUU4"/>
<dbReference type="GO" id="GO:0004674">
    <property type="term" value="F:protein serine/threonine kinase activity"/>
    <property type="evidence" value="ECO:0007669"/>
    <property type="project" value="TreeGrafter"/>
</dbReference>
<dbReference type="PANTHER" id="PTHR24346:SF30">
    <property type="entry name" value="MATERNAL EMBRYONIC LEUCINE ZIPPER KINASE"/>
    <property type="match status" value="1"/>
</dbReference>
<dbReference type="InterPro" id="IPR000719">
    <property type="entry name" value="Prot_kinase_dom"/>
</dbReference>
<dbReference type="SMART" id="SM00220">
    <property type="entry name" value="S_TKc"/>
    <property type="match status" value="1"/>
</dbReference>
<dbReference type="PROSITE" id="PS50011">
    <property type="entry name" value="PROTEIN_KINASE_DOM"/>
    <property type="match status" value="1"/>
</dbReference>
<evidence type="ECO:0000313" key="4">
    <source>
        <dbReference type="EMBL" id="PSR77073.1"/>
    </source>
</evidence>
<reference evidence="4 5" key="1">
    <citation type="submission" date="2018-02" db="EMBL/GenBank/DDBJ databases">
        <title>Genome sequence of the basidiomycete white-rot fungus Phlebia centrifuga.</title>
        <authorList>
            <person name="Granchi Z."/>
            <person name="Peng M."/>
            <person name="de Vries R.P."/>
            <person name="Hilden K."/>
            <person name="Makela M.R."/>
            <person name="Grigoriev I."/>
            <person name="Riley R."/>
        </authorList>
    </citation>
    <scope>NUCLEOTIDE SEQUENCE [LARGE SCALE GENOMIC DNA]</scope>
    <source>
        <strain evidence="4 5">FBCC195</strain>
    </source>
</reference>
<organism evidence="4 5">
    <name type="scientific">Hermanssonia centrifuga</name>
    <dbReference type="NCBI Taxonomy" id="98765"/>
    <lineage>
        <taxon>Eukaryota</taxon>
        <taxon>Fungi</taxon>
        <taxon>Dikarya</taxon>
        <taxon>Basidiomycota</taxon>
        <taxon>Agaricomycotina</taxon>
        <taxon>Agaricomycetes</taxon>
        <taxon>Polyporales</taxon>
        <taxon>Meruliaceae</taxon>
        <taxon>Hermanssonia</taxon>
    </lineage>
</organism>
<comment type="caution">
    <text evidence="4">The sequence shown here is derived from an EMBL/GenBank/DDBJ whole genome shotgun (WGS) entry which is preliminary data.</text>
</comment>
<keyword evidence="5" id="KW-1185">Reference proteome</keyword>
<dbReference type="STRING" id="98765.A0A2R6NUU4"/>
<keyword evidence="2" id="KW-0067">ATP-binding</keyword>
<dbReference type="InterPro" id="IPR011009">
    <property type="entry name" value="Kinase-like_dom_sf"/>
</dbReference>
<dbReference type="Proteomes" id="UP000186601">
    <property type="component" value="Unassembled WGS sequence"/>
</dbReference>
<accession>A0A2R6NUU4</accession>
<protein>
    <recommendedName>
        <fullName evidence="3">Protein kinase domain-containing protein</fullName>
    </recommendedName>
</protein>
<name>A0A2R6NUU4_9APHY</name>
<dbReference type="OrthoDB" id="5987198at2759"/>
<dbReference type="GO" id="GO:0005737">
    <property type="term" value="C:cytoplasm"/>
    <property type="evidence" value="ECO:0007669"/>
    <property type="project" value="TreeGrafter"/>
</dbReference>
<dbReference type="GO" id="GO:0035556">
    <property type="term" value="P:intracellular signal transduction"/>
    <property type="evidence" value="ECO:0007669"/>
    <property type="project" value="TreeGrafter"/>
</dbReference>
<evidence type="ECO:0000259" key="3">
    <source>
        <dbReference type="PROSITE" id="PS50011"/>
    </source>
</evidence>
<evidence type="ECO:0000313" key="5">
    <source>
        <dbReference type="Proteomes" id="UP000186601"/>
    </source>
</evidence>
<dbReference type="SUPFAM" id="SSF56112">
    <property type="entry name" value="Protein kinase-like (PK-like)"/>
    <property type="match status" value="1"/>
</dbReference>
<sequence length="305" mass="34924">MEVTQGTRVMDAVRISDGSIVGLKKVARVDDSAEIEIGQFFSSEALKSDKQNHSVPIYDILKVPDDDSMTILVMPFLRSYGDPSLQTVGESVELFRQLFEGLQFIHTNHVAHRDCHSFNIMMDPRPLYPVMYHPANDEMKYDFSGKVKHFTRTAQPVKYYFIDFGLSKKYDPNGPAPLETEFKSGDKTIPEFKRYGIPYDPFPTDVYCVGNIVNTDFLTKYRGLEFMQPLVADMIQEDPTKRPTMNIVVSKFDGILSHLSRSTLRKRLVRNGEGSIMKLLRSIRHEWRKAAYIIGRKHPLPTPPV</sequence>
<feature type="domain" description="Protein kinase" evidence="3">
    <location>
        <begin position="1"/>
        <end position="305"/>
    </location>
</feature>
<dbReference type="Gene3D" id="1.10.510.10">
    <property type="entry name" value="Transferase(Phosphotransferase) domain 1"/>
    <property type="match status" value="1"/>
</dbReference>
<keyword evidence="1" id="KW-0547">Nucleotide-binding</keyword>
<dbReference type="EMBL" id="MLYV02000814">
    <property type="protein sequence ID" value="PSR77073.1"/>
    <property type="molecule type" value="Genomic_DNA"/>
</dbReference>
<dbReference type="Pfam" id="PF00069">
    <property type="entry name" value="Pkinase"/>
    <property type="match status" value="1"/>
</dbReference>
<dbReference type="PANTHER" id="PTHR24346">
    <property type="entry name" value="MAP/MICROTUBULE AFFINITY-REGULATING KINASE"/>
    <property type="match status" value="1"/>
</dbReference>
<evidence type="ECO:0000256" key="2">
    <source>
        <dbReference type="ARBA" id="ARBA00022840"/>
    </source>
</evidence>
<dbReference type="GO" id="GO:0005524">
    <property type="term" value="F:ATP binding"/>
    <property type="evidence" value="ECO:0007669"/>
    <property type="project" value="UniProtKB-KW"/>
</dbReference>
<gene>
    <name evidence="4" type="ORF">PHLCEN_2v8062</name>
</gene>